<evidence type="ECO:0000259" key="1">
    <source>
        <dbReference type="Pfam" id="PF12697"/>
    </source>
</evidence>
<feature type="domain" description="AB hydrolase-1" evidence="1">
    <location>
        <begin position="40"/>
        <end position="269"/>
    </location>
</feature>
<dbReference type="InterPro" id="IPR029058">
    <property type="entry name" value="AB_hydrolase_fold"/>
</dbReference>
<dbReference type="RefSeq" id="WP_143912028.1">
    <property type="nucleotide sequence ID" value="NZ_VLNT01000002.1"/>
</dbReference>
<dbReference type="Pfam" id="PF12697">
    <property type="entry name" value="Abhydrolase_6"/>
    <property type="match status" value="1"/>
</dbReference>
<keyword evidence="3" id="KW-1185">Reference proteome</keyword>
<keyword evidence="2" id="KW-0378">Hydrolase</keyword>
<evidence type="ECO:0000313" key="2">
    <source>
        <dbReference type="EMBL" id="TSD65775.1"/>
    </source>
</evidence>
<dbReference type="InterPro" id="IPR050471">
    <property type="entry name" value="AB_hydrolase"/>
</dbReference>
<reference evidence="2 3" key="1">
    <citation type="submission" date="2019-07" db="EMBL/GenBank/DDBJ databases">
        <authorList>
            <person name="Zhao L.H."/>
        </authorList>
    </citation>
    <scope>NUCLEOTIDE SEQUENCE [LARGE SCALE GENOMIC DNA]</scope>
    <source>
        <strain evidence="2 3">Co35</strain>
    </source>
</reference>
<dbReference type="OrthoDB" id="3211023at2"/>
<dbReference type="AlphaFoldDB" id="A0A554SHF3"/>
<protein>
    <submittedName>
        <fullName evidence="2">Alpha/beta hydrolase</fullName>
    </submittedName>
</protein>
<dbReference type="Proteomes" id="UP000316988">
    <property type="component" value="Unassembled WGS sequence"/>
</dbReference>
<dbReference type="SUPFAM" id="SSF53474">
    <property type="entry name" value="alpha/beta-Hydrolases"/>
    <property type="match status" value="1"/>
</dbReference>
<dbReference type="GO" id="GO:0046503">
    <property type="term" value="P:glycerolipid catabolic process"/>
    <property type="evidence" value="ECO:0007669"/>
    <property type="project" value="TreeGrafter"/>
</dbReference>
<gene>
    <name evidence="2" type="ORF">FNM00_04980</name>
</gene>
<dbReference type="EMBL" id="VLNT01000002">
    <property type="protein sequence ID" value="TSD65775.1"/>
    <property type="molecule type" value="Genomic_DNA"/>
</dbReference>
<accession>A0A554SHF3</accession>
<dbReference type="PANTHER" id="PTHR43433:SF5">
    <property type="entry name" value="AB HYDROLASE-1 DOMAIN-CONTAINING PROTEIN"/>
    <property type="match status" value="1"/>
</dbReference>
<comment type="caution">
    <text evidence="2">The sequence shown here is derived from an EMBL/GenBank/DDBJ whole genome shotgun (WGS) entry which is preliminary data.</text>
</comment>
<evidence type="ECO:0000313" key="3">
    <source>
        <dbReference type="Proteomes" id="UP000316988"/>
    </source>
</evidence>
<dbReference type="GO" id="GO:0004806">
    <property type="term" value="F:triacylglycerol lipase activity"/>
    <property type="evidence" value="ECO:0007669"/>
    <property type="project" value="TreeGrafter"/>
</dbReference>
<dbReference type="InterPro" id="IPR000073">
    <property type="entry name" value="AB_hydrolase_1"/>
</dbReference>
<proteinExistence type="predicted"/>
<name>A0A554SHF3_9ACTN</name>
<sequence length="276" mass="29299">MSVPQTLAIPDGVEVTRIASERCEHAVHRAAPAGEVRGSILLVHGWTGSKEDFTPILPLLAAHGFDALAYDQRGQYETPGEPDDDYSLDGFAQDALALAETAFGTAPFHLLGHSFGGLVAQQATVTAPELAASLSLLCTGPGALGDSPTRPLKHVIAAIGQLPLLKIHQLREQGIKRPAQITAFLARRFTSQSQAALAAMTQALIDAPDIIDDVARTGVRTWVGRGENDDAWSFEAQEEMARRLGTHVVIVPDAGHSPAVESPGALIDAWLPFLIS</sequence>
<dbReference type="PANTHER" id="PTHR43433">
    <property type="entry name" value="HYDROLASE, ALPHA/BETA FOLD FAMILY PROTEIN"/>
    <property type="match status" value="1"/>
</dbReference>
<dbReference type="Gene3D" id="3.40.50.1820">
    <property type="entry name" value="alpha/beta hydrolase"/>
    <property type="match status" value="1"/>
</dbReference>
<organism evidence="2 3">
    <name type="scientific">Aeromicrobium piscarium</name>
    <dbReference type="NCBI Taxonomy" id="2590901"/>
    <lineage>
        <taxon>Bacteria</taxon>
        <taxon>Bacillati</taxon>
        <taxon>Actinomycetota</taxon>
        <taxon>Actinomycetes</taxon>
        <taxon>Propionibacteriales</taxon>
        <taxon>Nocardioidaceae</taxon>
        <taxon>Aeromicrobium</taxon>
    </lineage>
</organism>